<dbReference type="AlphaFoldDB" id="A0AAE0GQD5"/>
<evidence type="ECO:0000313" key="2">
    <source>
        <dbReference type="EMBL" id="KAK3282128.1"/>
    </source>
</evidence>
<accession>A0AAE0GQD5</accession>
<organism evidence="2 3">
    <name type="scientific">Cymbomonas tetramitiformis</name>
    <dbReference type="NCBI Taxonomy" id="36881"/>
    <lineage>
        <taxon>Eukaryota</taxon>
        <taxon>Viridiplantae</taxon>
        <taxon>Chlorophyta</taxon>
        <taxon>Pyramimonadophyceae</taxon>
        <taxon>Pyramimonadales</taxon>
        <taxon>Pyramimonadaceae</taxon>
        <taxon>Cymbomonas</taxon>
    </lineage>
</organism>
<reference evidence="2 3" key="1">
    <citation type="journal article" date="2015" name="Genome Biol. Evol.">
        <title>Comparative Genomics of a Bacterivorous Green Alga Reveals Evolutionary Causalities and Consequences of Phago-Mixotrophic Mode of Nutrition.</title>
        <authorList>
            <person name="Burns J.A."/>
            <person name="Paasch A."/>
            <person name="Narechania A."/>
            <person name="Kim E."/>
        </authorList>
    </citation>
    <scope>NUCLEOTIDE SEQUENCE [LARGE SCALE GENOMIC DNA]</scope>
    <source>
        <strain evidence="2 3">PLY_AMNH</strain>
    </source>
</reference>
<proteinExistence type="predicted"/>
<protein>
    <submittedName>
        <fullName evidence="2">Uncharacterized protein</fullName>
    </submittedName>
</protein>
<dbReference type="Proteomes" id="UP001190700">
    <property type="component" value="Unassembled WGS sequence"/>
</dbReference>
<gene>
    <name evidence="2" type="ORF">CYMTET_10123</name>
</gene>
<feature type="non-terminal residue" evidence="2">
    <location>
        <position position="1"/>
    </location>
</feature>
<name>A0AAE0GQD5_9CHLO</name>
<comment type="caution">
    <text evidence="2">The sequence shown here is derived from an EMBL/GenBank/DDBJ whole genome shotgun (WGS) entry which is preliminary data.</text>
</comment>
<keyword evidence="3" id="KW-1185">Reference proteome</keyword>
<dbReference type="EMBL" id="LGRX02003528">
    <property type="protein sequence ID" value="KAK3282128.1"/>
    <property type="molecule type" value="Genomic_DNA"/>
</dbReference>
<evidence type="ECO:0000313" key="3">
    <source>
        <dbReference type="Proteomes" id="UP001190700"/>
    </source>
</evidence>
<sequence>LLGSVTARRPAPCASILLGAAAEVDPALALFDAWAARRAPGGISPPKEGKGKVRVTRPARSPAKGGVAEGGDSVKRHLESVLEFSLLKQVTAVQKILNQIPGLDKFAVTLVKEHHVGLHNINSLTATEFQSLGIPLHLAKALYKRLRLQRTCEILEASGVRNGLKEFRRRKDEIAAMLSSCPGVEEHAERLVLEELMDPERLRCCSASQLQLAGIPLGAAHMLTALWTEQANQISQ</sequence>
<feature type="region of interest" description="Disordered" evidence="1">
    <location>
        <begin position="41"/>
        <end position="71"/>
    </location>
</feature>
<evidence type="ECO:0000256" key="1">
    <source>
        <dbReference type="SAM" id="MobiDB-lite"/>
    </source>
</evidence>